<gene>
    <name evidence="2" type="ORF">A2478_04265</name>
</gene>
<evidence type="ECO:0000313" key="3">
    <source>
        <dbReference type="Proteomes" id="UP000179001"/>
    </source>
</evidence>
<protein>
    <recommendedName>
        <fullName evidence="4">Bacterial Pleckstrin homology domain-containing protein</fullName>
    </recommendedName>
</protein>
<evidence type="ECO:0008006" key="4">
    <source>
        <dbReference type="Google" id="ProtNLM"/>
    </source>
</evidence>
<name>A0A1F5SY76_9BACT</name>
<dbReference type="EMBL" id="MFGJ01000007">
    <property type="protein sequence ID" value="OGF31675.1"/>
    <property type="molecule type" value="Genomic_DNA"/>
</dbReference>
<evidence type="ECO:0000313" key="2">
    <source>
        <dbReference type="EMBL" id="OGF31675.1"/>
    </source>
</evidence>
<keyword evidence="1" id="KW-0472">Membrane</keyword>
<reference evidence="2 3" key="1">
    <citation type="journal article" date="2016" name="Nat. Commun.">
        <title>Thousands of microbial genomes shed light on interconnected biogeochemical processes in an aquifer system.</title>
        <authorList>
            <person name="Anantharaman K."/>
            <person name="Brown C.T."/>
            <person name="Hug L.A."/>
            <person name="Sharon I."/>
            <person name="Castelle C.J."/>
            <person name="Probst A.J."/>
            <person name="Thomas B.C."/>
            <person name="Singh A."/>
            <person name="Wilkins M.J."/>
            <person name="Karaoz U."/>
            <person name="Brodie E.L."/>
            <person name="Williams K.H."/>
            <person name="Hubbard S.S."/>
            <person name="Banfield J.F."/>
        </authorList>
    </citation>
    <scope>NUCLEOTIDE SEQUENCE [LARGE SCALE GENOMIC DNA]</scope>
</reference>
<proteinExistence type="predicted"/>
<feature type="transmembrane region" description="Helical" evidence="1">
    <location>
        <begin position="12"/>
        <end position="34"/>
    </location>
</feature>
<accession>A0A1F5SY76</accession>
<keyword evidence="1" id="KW-0812">Transmembrane</keyword>
<dbReference type="AlphaFoldDB" id="A0A1F5SY76"/>
<feature type="transmembrane region" description="Helical" evidence="1">
    <location>
        <begin position="40"/>
        <end position="60"/>
    </location>
</feature>
<evidence type="ECO:0000256" key="1">
    <source>
        <dbReference type="SAM" id="Phobius"/>
    </source>
</evidence>
<sequence length="169" mass="19439">MENIIYEEKQRFQPIFLAMNLATIFVLGYLVYYYQLFNQPIALIVMIFAAGLLILASFSFNHLHLCISRDLFKFRFAFMKQEVYVKNIVDLEIHDYKFSEFGGFGFRHGRNGVKGFIARQGSGIRFKDKNSQQKYFISTSNPDQIVSVLSGQGAQMFSPKSGVSTRTNN</sequence>
<dbReference type="Proteomes" id="UP000179001">
    <property type="component" value="Unassembled WGS sequence"/>
</dbReference>
<organism evidence="2 3">
    <name type="scientific">Candidatus Falkowbacteria bacterium RIFOXYC2_FULL_36_12</name>
    <dbReference type="NCBI Taxonomy" id="1798002"/>
    <lineage>
        <taxon>Bacteria</taxon>
        <taxon>Candidatus Falkowiibacteriota</taxon>
    </lineage>
</organism>
<keyword evidence="1" id="KW-1133">Transmembrane helix</keyword>
<comment type="caution">
    <text evidence="2">The sequence shown here is derived from an EMBL/GenBank/DDBJ whole genome shotgun (WGS) entry which is preliminary data.</text>
</comment>
<dbReference type="STRING" id="1798002.A2478_04265"/>